<gene>
    <name evidence="1" type="ORF">SAMN04489751_1503</name>
</gene>
<dbReference type="Proteomes" id="UP000199700">
    <property type="component" value="Chromosome"/>
</dbReference>
<dbReference type="EMBL" id="LT629739">
    <property type="protein sequence ID" value="SDS21750.1"/>
    <property type="molecule type" value="Genomic_DNA"/>
</dbReference>
<dbReference type="RefSeq" id="WP_092104475.1">
    <property type="nucleotide sequence ID" value="NZ_LT629739.1"/>
</dbReference>
<organism evidence="1 2">
    <name type="scientific">Brevibacterium sandarakinum</name>
    <dbReference type="NCBI Taxonomy" id="629680"/>
    <lineage>
        <taxon>Bacteria</taxon>
        <taxon>Bacillati</taxon>
        <taxon>Actinomycetota</taxon>
        <taxon>Actinomycetes</taxon>
        <taxon>Micrococcales</taxon>
        <taxon>Brevibacteriaceae</taxon>
        <taxon>Brevibacterium</taxon>
    </lineage>
</organism>
<proteinExistence type="predicted"/>
<dbReference type="STRING" id="629680.SAMN04489751_1503"/>
<keyword evidence="2" id="KW-1185">Reference proteome</keyword>
<dbReference type="OrthoDB" id="4965902at2"/>
<reference evidence="1" key="1">
    <citation type="submission" date="2016-10" db="EMBL/GenBank/DDBJ databases">
        <authorList>
            <person name="Varghese N."/>
            <person name="Submissions S."/>
        </authorList>
    </citation>
    <scope>NUCLEOTIDE SEQUENCE [LARGE SCALE GENOMIC DNA]</scope>
    <source>
        <strain evidence="1">DSM 22082</strain>
    </source>
</reference>
<name>A0A1H1QE75_BRESA</name>
<sequence length="168" mass="18419">MTAEAAARNRQEILASVQRGLEKLPDTDIEGVKDAVSLGASMAAMVPRTAGEFGRIVGPLYTTKALTVMWNIGRAAISKRVAENKLLALKVEGDNLFPIFQFDGKMIRDDVMEIVQILRASVDPFTIAQWLRTPVLELDDQTPLDLLDVGNKAAAVRIAKRTAARWAM</sequence>
<protein>
    <submittedName>
        <fullName evidence="1">Uncharacterized protein</fullName>
    </submittedName>
</protein>
<accession>A0A1H1QE75</accession>
<evidence type="ECO:0000313" key="2">
    <source>
        <dbReference type="Proteomes" id="UP000199700"/>
    </source>
</evidence>
<evidence type="ECO:0000313" key="1">
    <source>
        <dbReference type="EMBL" id="SDS21750.1"/>
    </source>
</evidence>
<dbReference type="AlphaFoldDB" id="A0A1H1QE75"/>